<dbReference type="Gene3D" id="1.10.287.1490">
    <property type="match status" value="1"/>
</dbReference>
<accession>A0A9J7HJ50</accession>
<dbReference type="SUPFAM" id="SSF141086">
    <property type="entry name" value="Agglutinin HPA-like"/>
    <property type="match status" value="1"/>
</dbReference>
<evidence type="ECO:0000256" key="1">
    <source>
        <dbReference type="SAM" id="Coils"/>
    </source>
</evidence>
<evidence type="ECO:0000256" key="2">
    <source>
        <dbReference type="SAM" id="MobiDB-lite"/>
    </source>
</evidence>
<reference evidence="6" key="2">
    <citation type="submission" date="2025-08" db="UniProtKB">
        <authorList>
            <consortium name="RefSeq"/>
        </authorList>
    </citation>
    <scope>IDENTIFICATION</scope>
    <source>
        <strain evidence="6">S238N-H82</strain>
        <tissue evidence="6">Testes</tissue>
    </source>
</reference>
<keyword evidence="5" id="KW-1185">Reference proteome</keyword>
<keyword evidence="1" id="KW-0175">Coiled coil</keyword>
<feature type="compositionally biased region" description="Basic and acidic residues" evidence="2">
    <location>
        <begin position="103"/>
        <end position="120"/>
    </location>
</feature>
<organism evidence="5 6">
    <name type="scientific">Branchiostoma floridae</name>
    <name type="common">Florida lancelet</name>
    <name type="synonym">Amphioxus</name>
    <dbReference type="NCBI Taxonomy" id="7739"/>
    <lineage>
        <taxon>Eukaryota</taxon>
        <taxon>Metazoa</taxon>
        <taxon>Chordata</taxon>
        <taxon>Cephalochordata</taxon>
        <taxon>Leptocardii</taxon>
        <taxon>Amphioxiformes</taxon>
        <taxon>Branchiostomatidae</taxon>
        <taxon>Branchiostoma</taxon>
    </lineage>
</organism>
<feature type="region of interest" description="Disordered" evidence="2">
    <location>
        <begin position="96"/>
        <end position="120"/>
    </location>
</feature>
<feature type="domain" description="H-type lectin" evidence="4">
    <location>
        <begin position="346"/>
        <end position="409"/>
    </location>
</feature>
<dbReference type="Pfam" id="PF09458">
    <property type="entry name" value="H_lectin"/>
    <property type="match status" value="1"/>
</dbReference>
<feature type="coiled-coil region" evidence="1">
    <location>
        <begin position="41"/>
        <end position="92"/>
    </location>
</feature>
<evidence type="ECO:0000313" key="5">
    <source>
        <dbReference type="Proteomes" id="UP000001554"/>
    </source>
</evidence>
<dbReference type="KEGG" id="bfo:118404071"/>
<reference evidence="5" key="1">
    <citation type="journal article" date="2020" name="Nat. Ecol. Evol.">
        <title>Deeply conserved synteny resolves early events in vertebrate evolution.</title>
        <authorList>
            <person name="Simakov O."/>
            <person name="Marletaz F."/>
            <person name="Yue J.X."/>
            <person name="O'Connell B."/>
            <person name="Jenkins J."/>
            <person name="Brandt A."/>
            <person name="Calef R."/>
            <person name="Tung C.H."/>
            <person name="Huang T.K."/>
            <person name="Schmutz J."/>
            <person name="Satoh N."/>
            <person name="Yu J.K."/>
            <person name="Putnam N.H."/>
            <person name="Green R.E."/>
            <person name="Rokhsar D.S."/>
        </authorList>
    </citation>
    <scope>NUCLEOTIDE SEQUENCE [LARGE SCALE GENOMIC DNA]</scope>
    <source>
        <strain evidence="5">S238N-H82</strain>
    </source>
</reference>
<dbReference type="RefSeq" id="XP_035658919.1">
    <property type="nucleotide sequence ID" value="XM_035803026.1"/>
</dbReference>
<dbReference type="Proteomes" id="UP000001554">
    <property type="component" value="Chromosome 17"/>
</dbReference>
<keyword evidence="3" id="KW-0732">Signal</keyword>
<dbReference type="InterPro" id="IPR037221">
    <property type="entry name" value="H-type_lectin_dom_sf"/>
</dbReference>
<dbReference type="GeneID" id="118404071"/>
<dbReference type="InterPro" id="IPR019019">
    <property type="entry name" value="H-type_lectin_domain"/>
</dbReference>
<evidence type="ECO:0000313" key="6">
    <source>
        <dbReference type="RefSeq" id="XP_035658919.1"/>
    </source>
</evidence>
<gene>
    <name evidence="6" type="primary">LOC118404071</name>
</gene>
<sequence length="411" mass="46489">MTRSQAATLVLFVFCFGINEGSIDFWKNLHDAAEKGKADLMKNIEDHVKNIQTTAENAHAKWNLITVNNQRIKKLETDLAAVSSTVRRLDQTMRQLASQQNKLRGDVSRHAHDHPNQKPNRLEDIFHRTMSKQERHIKGLDRLLQQMQGKVNRLETTTSSTAQNNNNELRKKIQRNENEIKQQKEQSKHQEQRLMAEMNHLRSIVHNKGGSYIPPFYPGKGAHSANMQDNINRLQSQVSAIMANQKGEKAENERLFALISELQNKKNDKMKPTSNVQHAELPTDVQAFVKEHLDQAMDDNLTAIVNDLQGQVQRLEERPYVGHCEVGVLGLPWNADGKAGYGGRGSVTFSKTFRTVPVVSAALYKLYHTGNQPVGIVVSADDVTEMGFRLKLYGWDQTKLHSAGVQWMACG</sequence>
<protein>
    <submittedName>
        <fullName evidence="6">Uncharacterized protein LOC118404071</fullName>
    </submittedName>
</protein>
<dbReference type="GO" id="GO:0030246">
    <property type="term" value="F:carbohydrate binding"/>
    <property type="evidence" value="ECO:0007669"/>
    <property type="project" value="InterPro"/>
</dbReference>
<dbReference type="AlphaFoldDB" id="A0A9J7HJ50"/>
<feature type="coiled-coil region" evidence="1">
    <location>
        <begin position="137"/>
        <end position="193"/>
    </location>
</feature>
<feature type="chain" id="PRO_5039917155" evidence="3">
    <location>
        <begin position="22"/>
        <end position="411"/>
    </location>
</feature>
<proteinExistence type="predicted"/>
<feature type="signal peptide" evidence="3">
    <location>
        <begin position="1"/>
        <end position="21"/>
    </location>
</feature>
<evidence type="ECO:0000259" key="4">
    <source>
        <dbReference type="Pfam" id="PF09458"/>
    </source>
</evidence>
<dbReference type="GO" id="GO:0007155">
    <property type="term" value="P:cell adhesion"/>
    <property type="evidence" value="ECO:0007669"/>
    <property type="project" value="InterPro"/>
</dbReference>
<dbReference type="OrthoDB" id="5419324at2759"/>
<dbReference type="Gene3D" id="2.60.40.2080">
    <property type="match status" value="1"/>
</dbReference>
<evidence type="ECO:0000256" key="3">
    <source>
        <dbReference type="SAM" id="SignalP"/>
    </source>
</evidence>
<name>A0A9J7HJ50_BRAFL</name>